<protein>
    <submittedName>
        <fullName evidence="1">Excisionase family DNA-binding protein</fullName>
    </submittedName>
</protein>
<dbReference type="AlphaFoldDB" id="A0A849HCU7"/>
<gene>
    <name evidence="1" type="ORF">HJG52_03815</name>
</gene>
<dbReference type="InterPro" id="IPR010093">
    <property type="entry name" value="SinI_DNA-bd"/>
</dbReference>
<proteinExistence type="predicted"/>
<sequence>MSRPKSPNAPAGRRLVAIADAARYAGVHPRTIRRRIADGSLTGFRMGPRLIRVDLDQLDDLLVPIPAAGGAA</sequence>
<reference evidence="1 2" key="1">
    <citation type="submission" date="2020-04" db="EMBL/GenBank/DDBJ databases">
        <title>Knoellia sp. isolate from air conditioner.</title>
        <authorList>
            <person name="Chea S."/>
            <person name="Kim D.-U."/>
        </authorList>
    </citation>
    <scope>NUCLEOTIDE SEQUENCE [LARGE SCALE GENOMIC DNA]</scope>
    <source>
        <strain evidence="1 2">DB2414S</strain>
    </source>
</reference>
<accession>A0A849HCU7</accession>
<organism evidence="1 2">
    <name type="scientific">Knoellia koreensis</name>
    <dbReference type="NCBI Taxonomy" id="2730921"/>
    <lineage>
        <taxon>Bacteria</taxon>
        <taxon>Bacillati</taxon>
        <taxon>Actinomycetota</taxon>
        <taxon>Actinomycetes</taxon>
        <taxon>Micrococcales</taxon>
        <taxon>Intrasporangiaceae</taxon>
        <taxon>Knoellia</taxon>
    </lineage>
</organism>
<comment type="caution">
    <text evidence="1">The sequence shown here is derived from an EMBL/GenBank/DDBJ whole genome shotgun (WGS) entry which is preliminary data.</text>
</comment>
<keyword evidence="1" id="KW-0238">DNA-binding</keyword>
<name>A0A849HCU7_9MICO</name>
<keyword evidence="2" id="KW-1185">Reference proteome</keyword>
<evidence type="ECO:0000313" key="2">
    <source>
        <dbReference type="Proteomes" id="UP000588586"/>
    </source>
</evidence>
<evidence type="ECO:0000313" key="1">
    <source>
        <dbReference type="EMBL" id="NNM45132.1"/>
    </source>
</evidence>
<dbReference type="Proteomes" id="UP000588586">
    <property type="component" value="Unassembled WGS sequence"/>
</dbReference>
<dbReference type="GO" id="GO:0003677">
    <property type="term" value="F:DNA binding"/>
    <property type="evidence" value="ECO:0007669"/>
    <property type="project" value="UniProtKB-KW"/>
</dbReference>
<dbReference type="RefSeq" id="WP_171242196.1">
    <property type="nucleotide sequence ID" value="NZ_JABEPQ010000001.1"/>
</dbReference>
<dbReference type="NCBIfam" id="TIGR01764">
    <property type="entry name" value="excise"/>
    <property type="match status" value="1"/>
</dbReference>
<dbReference type="EMBL" id="JABEPQ010000001">
    <property type="protein sequence ID" value="NNM45132.1"/>
    <property type="molecule type" value="Genomic_DNA"/>
</dbReference>